<evidence type="ECO:0000259" key="11">
    <source>
        <dbReference type="Pfam" id="PF00316"/>
    </source>
</evidence>
<dbReference type="InterPro" id="IPR028343">
    <property type="entry name" value="FBPtase"/>
</dbReference>
<comment type="catalytic activity">
    <reaction evidence="1">
        <text>beta-D-fructose 1,6-bisphosphate + H2O = beta-D-fructose 6-phosphate + phosphate</text>
        <dbReference type="Rhea" id="RHEA:11064"/>
        <dbReference type="ChEBI" id="CHEBI:15377"/>
        <dbReference type="ChEBI" id="CHEBI:32966"/>
        <dbReference type="ChEBI" id="CHEBI:43474"/>
        <dbReference type="ChEBI" id="CHEBI:57634"/>
        <dbReference type="EC" id="3.1.3.11"/>
    </reaction>
</comment>
<dbReference type="GO" id="GO:0005986">
    <property type="term" value="P:sucrose biosynthetic process"/>
    <property type="evidence" value="ECO:0007669"/>
    <property type="project" value="TreeGrafter"/>
</dbReference>
<keyword evidence="7" id="KW-0479">Metal-binding</keyword>
<dbReference type="GO" id="GO:0030388">
    <property type="term" value="P:fructose 1,6-bisphosphate metabolic process"/>
    <property type="evidence" value="ECO:0007669"/>
    <property type="project" value="TreeGrafter"/>
</dbReference>
<dbReference type="Gene3D" id="3.30.540.10">
    <property type="entry name" value="Fructose-1,6-Bisphosphatase, subunit A, domain 1"/>
    <property type="match status" value="1"/>
</dbReference>
<dbReference type="GO" id="GO:0006002">
    <property type="term" value="P:fructose 6-phosphate metabolic process"/>
    <property type="evidence" value="ECO:0007669"/>
    <property type="project" value="TreeGrafter"/>
</dbReference>
<evidence type="ECO:0000256" key="6">
    <source>
        <dbReference type="ARBA" id="ARBA00022490"/>
    </source>
</evidence>
<gene>
    <name evidence="13" type="ORF">METZ01_LOCUS40357</name>
</gene>
<evidence type="ECO:0000256" key="5">
    <source>
        <dbReference type="ARBA" id="ARBA00013093"/>
    </source>
</evidence>
<dbReference type="HAMAP" id="MF_01855">
    <property type="entry name" value="FBPase_class1"/>
    <property type="match status" value="1"/>
</dbReference>
<dbReference type="PRINTS" id="PR00115">
    <property type="entry name" value="F16BPHPHTASE"/>
</dbReference>
<dbReference type="PANTHER" id="PTHR11556">
    <property type="entry name" value="FRUCTOSE-1,6-BISPHOSPHATASE-RELATED"/>
    <property type="match status" value="1"/>
</dbReference>
<dbReference type="InterPro" id="IPR020548">
    <property type="entry name" value="Fructose_bisphosphatase_AS"/>
</dbReference>
<keyword evidence="8" id="KW-0378">Hydrolase</keyword>
<evidence type="ECO:0000256" key="9">
    <source>
        <dbReference type="ARBA" id="ARBA00022842"/>
    </source>
</evidence>
<feature type="domain" description="Fructose-1-6-bisphosphatase class 1 C-terminal" evidence="12">
    <location>
        <begin position="207"/>
        <end position="327"/>
    </location>
</feature>
<dbReference type="GO" id="GO:0006000">
    <property type="term" value="P:fructose metabolic process"/>
    <property type="evidence" value="ECO:0007669"/>
    <property type="project" value="TreeGrafter"/>
</dbReference>
<organism evidence="13">
    <name type="scientific">marine metagenome</name>
    <dbReference type="NCBI Taxonomy" id="408172"/>
    <lineage>
        <taxon>unclassified sequences</taxon>
        <taxon>metagenomes</taxon>
        <taxon>ecological metagenomes</taxon>
    </lineage>
</organism>
<dbReference type="GO" id="GO:0046872">
    <property type="term" value="F:metal ion binding"/>
    <property type="evidence" value="ECO:0007669"/>
    <property type="project" value="UniProtKB-KW"/>
</dbReference>
<dbReference type="GO" id="GO:0042132">
    <property type="term" value="F:fructose 1,6-bisphosphate 1-phosphatase activity"/>
    <property type="evidence" value="ECO:0007669"/>
    <property type="project" value="UniProtKB-EC"/>
</dbReference>
<accession>A0A381RE34</accession>
<dbReference type="Gene3D" id="3.40.190.80">
    <property type="match status" value="1"/>
</dbReference>
<dbReference type="Pfam" id="PF18913">
    <property type="entry name" value="FBPase_C"/>
    <property type="match status" value="1"/>
</dbReference>
<dbReference type="InterPro" id="IPR044015">
    <property type="entry name" value="FBPase_C_dom"/>
</dbReference>
<feature type="domain" description="Fructose-1-6-bisphosphatase class I N-terminal" evidence="11">
    <location>
        <begin position="8"/>
        <end position="197"/>
    </location>
</feature>
<evidence type="ECO:0000259" key="12">
    <source>
        <dbReference type="Pfam" id="PF18913"/>
    </source>
</evidence>
<sequence length="331" mass="36362">MLEKQGLTISRFLVEEERRMPRATGVFTGLLNDIALAAKIISREVNHAGLAEMLGDTGEENSHGERVQKLDIFADDVMRQVLHHTGLITCMASEEKEFFWPVPDSFPSGEYVVIYDPLDGSSNIDVNVSIGTIFSIHSKISSSERGELSDCLQAGKHQVAAGYVLYGSSTMFVYTTGRGVHGFTLDPSLGEFVLSHESMCFPDPPRRVYSINEAHYNSWKTGQQLLIDHLKDGGGFSSRYIGSLVADFHRTLLQGGIFMYPSGKGAPEGKLRLLYECSPIAMLAKQAGGRASTGARDVLEVIPDSLHQRVPLYVGNSELVDLAEEFLAEED</sequence>
<dbReference type="GO" id="GO:0006094">
    <property type="term" value="P:gluconeogenesis"/>
    <property type="evidence" value="ECO:0007669"/>
    <property type="project" value="TreeGrafter"/>
</dbReference>
<dbReference type="PANTHER" id="PTHR11556:SF35">
    <property type="entry name" value="SEDOHEPTULOSE-1,7-BISPHOSPHATASE, CHLOROPLASTIC"/>
    <property type="match status" value="1"/>
</dbReference>
<evidence type="ECO:0000256" key="2">
    <source>
        <dbReference type="ARBA" id="ARBA00001946"/>
    </source>
</evidence>
<dbReference type="EC" id="3.1.3.11" evidence="5"/>
<comment type="pathway">
    <text evidence="3">Carbohydrate biosynthesis; Calvin cycle.</text>
</comment>
<protein>
    <recommendedName>
        <fullName evidence="5">fructose-bisphosphatase</fullName>
        <ecNumber evidence="5">3.1.3.11</ecNumber>
    </recommendedName>
</protein>
<keyword evidence="10" id="KW-0119">Carbohydrate metabolism</keyword>
<dbReference type="SUPFAM" id="SSF56655">
    <property type="entry name" value="Carbohydrate phosphatase"/>
    <property type="match status" value="1"/>
</dbReference>
<evidence type="ECO:0000256" key="4">
    <source>
        <dbReference type="ARBA" id="ARBA00010941"/>
    </source>
</evidence>
<evidence type="ECO:0000256" key="8">
    <source>
        <dbReference type="ARBA" id="ARBA00022801"/>
    </source>
</evidence>
<dbReference type="GO" id="GO:0005829">
    <property type="term" value="C:cytosol"/>
    <property type="evidence" value="ECO:0007669"/>
    <property type="project" value="TreeGrafter"/>
</dbReference>
<keyword evidence="6" id="KW-0963">Cytoplasm</keyword>
<reference evidence="13" key="1">
    <citation type="submission" date="2018-05" db="EMBL/GenBank/DDBJ databases">
        <authorList>
            <person name="Lanie J.A."/>
            <person name="Ng W.-L."/>
            <person name="Kazmierczak K.M."/>
            <person name="Andrzejewski T.M."/>
            <person name="Davidsen T.M."/>
            <person name="Wayne K.J."/>
            <person name="Tettelin H."/>
            <person name="Glass J.I."/>
            <person name="Rusch D."/>
            <person name="Podicherti R."/>
            <person name="Tsui H.-C.T."/>
            <person name="Winkler M.E."/>
        </authorList>
    </citation>
    <scope>NUCLEOTIDE SEQUENCE</scope>
</reference>
<dbReference type="FunFam" id="3.30.540.10:FF:000002">
    <property type="entry name" value="Fructose-1,6-bisphosphatase class 1"/>
    <property type="match status" value="1"/>
</dbReference>
<dbReference type="InterPro" id="IPR033391">
    <property type="entry name" value="FBPase_N"/>
</dbReference>
<evidence type="ECO:0000256" key="3">
    <source>
        <dbReference type="ARBA" id="ARBA00005215"/>
    </source>
</evidence>
<name>A0A381RE34_9ZZZZ</name>
<comment type="cofactor">
    <cofactor evidence="2">
        <name>Mg(2+)</name>
        <dbReference type="ChEBI" id="CHEBI:18420"/>
    </cofactor>
</comment>
<proteinExistence type="inferred from homology"/>
<dbReference type="CDD" id="cd00354">
    <property type="entry name" value="FBPase"/>
    <property type="match status" value="1"/>
</dbReference>
<keyword evidence="9" id="KW-0460">Magnesium</keyword>
<dbReference type="PROSITE" id="PS00124">
    <property type="entry name" value="FBPASE"/>
    <property type="match status" value="1"/>
</dbReference>
<comment type="similarity">
    <text evidence="4">Belongs to the FBPase class 1 family.</text>
</comment>
<dbReference type="Pfam" id="PF00316">
    <property type="entry name" value="FBPase"/>
    <property type="match status" value="1"/>
</dbReference>
<dbReference type="PIRSF" id="PIRSF000904">
    <property type="entry name" value="FBPtase_SBPase"/>
    <property type="match status" value="1"/>
</dbReference>
<dbReference type="NCBIfam" id="NF006778">
    <property type="entry name" value="PRK09293.1-1"/>
    <property type="match status" value="1"/>
</dbReference>
<dbReference type="InterPro" id="IPR000146">
    <property type="entry name" value="FBPase_class-1"/>
</dbReference>
<evidence type="ECO:0000256" key="1">
    <source>
        <dbReference type="ARBA" id="ARBA00001273"/>
    </source>
</evidence>
<dbReference type="AlphaFoldDB" id="A0A381RE34"/>
<evidence type="ECO:0000313" key="13">
    <source>
        <dbReference type="EMBL" id="SUZ87503.1"/>
    </source>
</evidence>
<evidence type="ECO:0000256" key="7">
    <source>
        <dbReference type="ARBA" id="ARBA00022723"/>
    </source>
</evidence>
<dbReference type="PIRSF" id="PIRSF500210">
    <property type="entry name" value="FBPtase"/>
    <property type="match status" value="1"/>
</dbReference>
<evidence type="ECO:0000256" key="10">
    <source>
        <dbReference type="ARBA" id="ARBA00023277"/>
    </source>
</evidence>
<dbReference type="EMBL" id="UINC01001727">
    <property type="protein sequence ID" value="SUZ87503.1"/>
    <property type="molecule type" value="Genomic_DNA"/>
</dbReference>